<evidence type="ECO:0000259" key="2">
    <source>
        <dbReference type="SMART" id="SM00418"/>
    </source>
</evidence>
<dbReference type="EMBL" id="CP001687">
    <property type="protein sequence ID" value="ACV10638.1"/>
    <property type="molecule type" value="Genomic_DNA"/>
</dbReference>
<dbReference type="eggNOG" id="arCOG01685">
    <property type="taxonomic scope" value="Archaea"/>
</dbReference>
<dbReference type="KEGG" id="hut:Huta_0451"/>
<keyword evidence="1" id="KW-1133">Transmembrane helix</keyword>
<dbReference type="CDD" id="cd00090">
    <property type="entry name" value="HTH_ARSR"/>
    <property type="match status" value="1"/>
</dbReference>
<accession>C7NS31</accession>
<dbReference type="GeneID" id="8382718"/>
<dbReference type="InterPro" id="IPR011991">
    <property type="entry name" value="ArsR-like_HTH"/>
</dbReference>
<keyword evidence="1" id="KW-0472">Membrane</keyword>
<dbReference type="AlphaFoldDB" id="C7NS31"/>
<dbReference type="STRING" id="519442.Huta_0451"/>
<dbReference type="Pfam" id="PF24267">
    <property type="entry name" value="HVO_1552_C"/>
    <property type="match status" value="1"/>
</dbReference>
<dbReference type="Proteomes" id="UP000002071">
    <property type="component" value="Chromosome"/>
</dbReference>
<dbReference type="InterPro" id="IPR036390">
    <property type="entry name" value="WH_DNA-bd_sf"/>
</dbReference>
<organism evidence="3 4">
    <name type="scientific">Halorhabdus utahensis (strain DSM 12940 / JCM 11049 / AX-2)</name>
    <dbReference type="NCBI Taxonomy" id="519442"/>
    <lineage>
        <taxon>Archaea</taxon>
        <taxon>Methanobacteriati</taxon>
        <taxon>Methanobacteriota</taxon>
        <taxon>Stenosarchaea group</taxon>
        <taxon>Halobacteria</taxon>
        <taxon>Halobacteriales</taxon>
        <taxon>Haloarculaceae</taxon>
        <taxon>Halorhabdus</taxon>
    </lineage>
</organism>
<dbReference type="RefSeq" id="WP_012795515.1">
    <property type="nucleotide sequence ID" value="NC_013158.1"/>
</dbReference>
<feature type="transmembrane region" description="Helical" evidence="1">
    <location>
        <begin position="196"/>
        <end position="216"/>
    </location>
</feature>
<keyword evidence="1" id="KW-0812">Transmembrane</keyword>
<evidence type="ECO:0000313" key="3">
    <source>
        <dbReference type="EMBL" id="ACV10638.1"/>
    </source>
</evidence>
<sequence length="219" mass="22915">MGKLLPRRGERADTAEEPRVLGLNEGAADEAFAALSSETARRVLSLIYDDPRTPVEVRDEIGTSLQNVHYHIEKLESADLIESVGTDYSAKGNEMNVYAPTSEALVLVAGEQEDESLLKRAVGRLLAGVGVLAAGALAFGFAAQQILTESTSDSTGGNGGSVGAMDTESVQVSANADTVQSASEATGPLSILGDPAVAFFLGGVFILAIVGVWWYARSR</sequence>
<dbReference type="SUPFAM" id="SSF46785">
    <property type="entry name" value="Winged helix' DNA-binding domain"/>
    <property type="match status" value="1"/>
</dbReference>
<dbReference type="Pfam" id="PF12840">
    <property type="entry name" value="HTH_20"/>
    <property type="match status" value="1"/>
</dbReference>
<reference evidence="3 4" key="1">
    <citation type="journal article" date="2009" name="Stand. Genomic Sci.">
        <title>Complete genome sequence of Halorhabdus utahensis type strain (AX-2).</title>
        <authorList>
            <person name="Anderson I."/>
            <person name="Tindall B.J."/>
            <person name="Pomrenke H."/>
            <person name="Goker M."/>
            <person name="Lapidus A."/>
            <person name="Nolan M."/>
            <person name="Copeland A."/>
            <person name="Glavina Del Rio T."/>
            <person name="Chen F."/>
            <person name="Tice H."/>
            <person name="Cheng J.F."/>
            <person name="Lucas S."/>
            <person name="Chertkov O."/>
            <person name="Bruce D."/>
            <person name="Brettin T."/>
            <person name="Detter J.C."/>
            <person name="Han C."/>
            <person name="Goodwin L."/>
            <person name="Land M."/>
            <person name="Hauser L."/>
            <person name="Chang Y.J."/>
            <person name="Jeffries C.D."/>
            <person name="Pitluck S."/>
            <person name="Pati A."/>
            <person name="Mavromatis K."/>
            <person name="Ivanova N."/>
            <person name="Ovchinnikova G."/>
            <person name="Chen A."/>
            <person name="Palaniappan K."/>
            <person name="Chain P."/>
            <person name="Rohde M."/>
            <person name="Bristow J."/>
            <person name="Eisen J.A."/>
            <person name="Markowitz V."/>
            <person name="Hugenholtz P."/>
            <person name="Kyrpides N.C."/>
            <person name="Klenk H.P."/>
        </authorList>
    </citation>
    <scope>NUCLEOTIDE SEQUENCE [LARGE SCALE GENOMIC DNA]</scope>
    <source>
        <strain evidence="4">DSM 12940 / JCM 11049 / AX-2</strain>
    </source>
</reference>
<dbReference type="GO" id="GO:0003700">
    <property type="term" value="F:DNA-binding transcription factor activity"/>
    <property type="evidence" value="ECO:0007669"/>
    <property type="project" value="InterPro"/>
</dbReference>
<dbReference type="InterPro" id="IPR056525">
    <property type="entry name" value="HVO_1552_C"/>
</dbReference>
<dbReference type="InterPro" id="IPR036388">
    <property type="entry name" value="WH-like_DNA-bd_sf"/>
</dbReference>
<gene>
    <name evidence="3" type="ordered locus">Huta_0451</name>
</gene>
<protein>
    <submittedName>
        <fullName evidence="3">ArsR family regulatory protein</fullName>
    </submittedName>
</protein>
<dbReference type="Gene3D" id="1.10.10.10">
    <property type="entry name" value="Winged helix-like DNA-binding domain superfamily/Winged helix DNA-binding domain"/>
    <property type="match status" value="1"/>
</dbReference>
<proteinExistence type="predicted"/>
<keyword evidence="4" id="KW-1185">Reference proteome</keyword>
<dbReference type="HOGENOM" id="CLU_068197_0_0_2"/>
<name>C7NS31_HALUD</name>
<dbReference type="SMART" id="SM00418">
    <property type="entry name" value="HTH_ARSR"/>
    <property type="match status" value="1"/>
</dbReference>
<evidence type="ECO:0000256" key="1">
    <source>
        <dbReference type="SAM" id="Phobius"/>
    </source>
</evidence>
<evidence type="ECO:0000313" key="4">
    <source>
        <dbReference type="Proteomes" id="UP000002071"/>
    </source>
</evidence>
<dbReference type="InterPro" id="IPR001845">
    <property type="entry name" value="HTH_ArsR_DNA-bd_dom"/>
</dbReference>
<dbReference type="OrthoDB" id="11368at2157"/>
<feature type="domain" description="HTH arsR-type" evidence="2">
    <location>
        <begin position="30"/>
        <end position="113"/>
    </location>
</feature>
<feature type="transmembrane region" description="Helical" evidence="1">
    <location>
        <begin position="125"/>
        <end position="147"/>
    </location>
</feature>